<accession>A0A4S1CAY6</accession>
<dbReference type="RefSeq" id="WP_135870365.1">
    <property type="nucleotide sequence ID" value="NZ_SRSC01000002.1"/>
</dbReference>
<reference evidence="2 4" key="1">
    <citation type="submission" date="2019-04" db="EMBL/GenBank/DDBJ databases">
        <title>Geobacter oryzae sp. nov., ferric-reducing bacteria isolated from paddy soil.</title>
        <authorList>
            <person name="Xu Z."/>
            <person name="Masuda Y."/>
            <person name="Itoh H."/>
            <person name="Senoo K."/>
        </authorList>
    </citation>
    <scope>NUCLEOTIDE SEQUENCE [LARGE SCALE GENOMIC DNA]</scope>
    <source>
        <strain evidence="2 4">Red111</strain>
    </source>
</reference>
<dbReference type="PANTHER" id="PTHR42792:SF2">
    <property type="entry name" value="FLAGELLIN"/>
    <property type="match status" value="1"/>
</dbReference>
<proteinExistence type="predicted"/>
<dbReference type="Proteomes" id="UP000306416">
    <property type="component" value="Unassembled WGS sequence"/>
</dbReference>
<keyword evidence="4" id="KW-1185">Reference proteome</keyword>
<feature type="domain" description="Flagellin N-terminal" evidence="1">
    <location>
        <begin position="16"/>
        <end position="143"/>
    </location>
</feature>
<evidence type="ECO:0000313" key="4">
    <source>
        <dbReference type="Proteomes" id="UP000306416"/>
    </source>
</evidence>
<evidence type="ECO:0000259" key="1">
    <source>
        <dbReference type="Pfam" id="PF00669"/>
    </source>
</evidence>
<dbReference type="EMBL" id="SRSC01000002">
    <property type="protein sequence ID" value="TGU72897.1"/>
    <property type="molecule type" value="Genomic_DNA"/>
</dbReference>
<keyword evidence="2" id="KW-0282">Flagellum</keyword>
<keyword evidence="2" id="KW-0969">Cilium</keyword>
<evidence type="ECO:0000313" key="2">
    <source>
        <dbReference type="EMBL" id="TGU70477.1"/>
    </source>
</evidence>
<dbReference type="InterPro" id="IPR001492">
    <property type="entry name" value="Flagellin"/>
</dbReference>
<evidence type="ECO:0000313" key="3">
    <source>
        <dbReference type="EMBL" id="TGU72897.1"/>
    </source>
</evidence>
<sequence length="272" mass="28885">MTVSDISLTAGMRTNLLYLQNTSQLLNRTQQRLSSGKRVNSALDNPTNYFAAQNANQRASDLSDRKDGMSEAVQTVSATNAGISAITGLINAAKGVAQSALSTSDTTVQAKLADQYNTIRSQIDNISSDSGYRGLNLLSSINTLTVNFNEDASSTLDVVGFLASSDGLSLTTASGNWQSVSDITTDTAKMDTAISTLRVNTQALAANLNIITTRQSFTDEMINTLQTGADNLTLADMNEEGANMLMLQTRQSLGTTSLSLSSQAAQSILRLF</sequence>
<dbReference type="Pfam" id="PF00669">
    <property type="entry name" value="Flagellin_N"/>
    <property type="match status" value="1"/>
</dbReference>
<dbReference type="SUPFAM" id="SSF64518">
    <property type="entry name" value="Phase 1 flagellin"/>
    <property type="match status" value="1"/>
</dbReference>
<dbReference type="AlphaFoldDB" id="A0A4S1CAY6"/>
<organism evidence="2 4">
    <name type="scientific">Geomonas terrae</name>
    <dbReference type="NCBI Taxonomy" id="2562681"/>
    <lineage>
        <taxon>Bacteria</taxon>
        <taxon>Pseudomonadati</taxon>
        <taxon>Thermodesulfobacteriota</taxon>
        <taxon>Desulfuromonadia</taxon>
        <taxon>Geobacterales</taxon>
        <taxon>Geobacteraceae</taxon>
        <taxon>Geomonas</taxon>
    </lineage>
</organism>
<dbReference type="EMBL" id="SRSC01000004">
    <property type="protein sequence ID" value="TGU70477.1"/>
    <property type="molecule type" value="Genomic_DNA"/>
</dbReference>
<name>A0A4S1CAY6_9BACT</name>
<dbReference type="Gene3D" id="1.20.1330.10">
    <property type="entry name" value="f41 fragment of flagellin, N-terminal domain"/>
    <property type="match status" value="1"/>
</dbReference>
<dbReference type="PANTHER" id="PTHR42792">
    <property type="entry name" value="FLAGELLIN"/>
    <property type="match status" value="1"/>
</dbReference>
<dbReference type="InterPro" id="IPR001029">
    <property type="entry name" value="Flagellin_N"/>
</dbReference>
<keyword evidence="2" id="KW-0966">Cell projection</keyword>
<dbReference type="GO" id="GO:0009288">
    <property type="term" value="C:bacterial-type flagellum"/>
    <property type="evidence" value="ECO:0007669"/>
    <property type="project" value="InterPro"/>
</dbReference>
<gene>
    <name evidence="3" type="ORF">E4633_11460</name>
    <name evidence="2" type="ORF">E4633_15850</name>
</gene>
<protein>
    <submittedName>
        <fullName evidence="2">Flagellin</fullName>
    </submittedName>
</protein>
<comment type="caution">
    <text evidence="2">The sequence shown here is derived from an EMBL/GenBank/DDBJ whole genome shotgun (WGS) entry which is preliminary data.</text>
</comment>
<dbReference type="GO" id="GO:0005198">
    <property type="term" value="F:structural molecule activity"/>
    <property type="evidence" value="ECO:0007669"/>
    <property type="project" value="InterPro"/>
</dbReference>